<feature type="region of interest" description="Disordered" evidence="1">
    <location>
        <begin position="1"/>
        <end position="87"/>
    </location>
</feature>
<sequence length="331" mass="36524">MLPRGPPFSGYETAQDFRRSLKRRNETERGSKALSPDSRRSARPFRVDFRPGTRQSDQAAYPQARPRGASGTGLCRMPRAAPAGAIPPSHVVVSAGTAGMAIVPGISPAAGEPPPSEGKRAPTHPAATRDRISLIAVGPVRRPTGPTPKKPRTGRRPRRQPFRRQPGRRRGAGRGCPPFVASDRCPAMRLFSPPCNKPGSSSLHSYSITSSSPSVPTDACPRPEAGRWHRFFPVHRLFPKAASPSPKQSKAHGRRWSNRQTLSRMPRSPHVVPCGALDPGYRHIPWIRCSEKEPARRSSSHSWSNESGRKRRQKRRSRSPVQKRCFGHEIC</sequence>
<feature type="compositionally biased region" description="Low complexity" evidence="1">
    <location>
        <begin position="200"/>
        <end position="214"/>
    </location>
</feature>
<reference evidence="2 3" key="1">
    <citation type="submission" date="2016-10" db="EMBL/GenBank/DDBJ databases">
        <authorList>
            <person name="de Groot N.N."/>
        </authorList>
    </citation>
    <scope>NUCLEOTIDE SEQUENCE [LARGE SCALE GENOMIC DNA]</scope>
    <source>
        <strain evidence="2 3">DSM 44945</strain>
    </source>
</reference>
<feature type="compositionally biased region" description="Basic and acidic residues" evidence="1">
    <location>
        <begin position="15"/>
        <end position="51"/>
    </location>
</feature>
<keyword evidence="3" id="KW-1185">Reference proteome</keyword>
<accession>A0A1I2R8D5</accession>
<dbReference type="Proteomes" id="UP000198661">
    <property type="component" value="Unassembled WGS sequence"/>
</dbReference>
<gene>
    <name evidence="2" type="ORF">SAMN04488025_1292</name>
</gene>
<protein>
    <submittedName>
        <fullName evidence="2">Uncharacterized protein</fullName>
    </submittedName>
</protein>
<dbReference type="AlphaFoldDB" id="A0A1I2R8D5"/>
<feature type="region of interest" description="Disordered" evidence="1">
    <location>
        <begin position="104"/>
        <end position="178"/>
    </location>
</feature>
<feature type="compositionally biased region" description="Basic residues" evidence="1">
    <location>
        <begin position="309"/>
        <end position="318"/>
    </location>
</feature>
<feature type="compositionally biased region" description="Basic residues" evidence="1">
    <location>
        <begin position="149"/>
        <end position="172"/>
    </location>
</feature>
<evidence type="ECO:0000313" key="3">
    <source>
        <dbReference type="Proteomes" id="UP000198661"/>
    </source>
</evidence>
<organism evidence="2 3">
    <name type="scientific">Planifilum fulgidum</name>
    <dbReference type="NCBI Taxonomy" id="201973"/>
    <lineage>
        <taxon>Bacteria</taxon>
        <taxon>Bacillati</taxon>
        <taxon>Bacillota</taxon>
        <taxon>Bacilli</taxon>
        <taxon>Bacillales</taxon>
        <taxon>Thermoactinomycetaceae</taxon>
        <taxon>Planifilum</taxon>
    </lineage>
</organism>
<proteinExistence type="predicted"/>
<evidence type="ECO:0000256" key="1">
    <source>
        <dbReference type="SAM" id="MobiDB-lite"/>
    </source>
</evidence>
<feature type="region of interest" description="Disordered" evidence="1">
    <location>
        <begin position="291"/>
        <end position="331"/>
    </location>
</feature>
<name>A0A1I2R8D5_9BACL</name>
<feature type="region of interest" description="Disordered" evidence="1">
    <location>
        <begin position="239"/>
        <end position="270"/>
    </location>
</feature>
<evidence type="ECO:0000313" key="2">
    <source>
        <dbReference type="EMBL" id="SFG36788.1"/>
    </source>
</evidence>
<feature type="region of interest" description="Disordered" evidence="1">
    <location>
        <begin position="198"/>
        <end position="221"/>
    </location>
</feature>
<dbReference type="EMBL" id="FOOK01000029">
    <property type="protein sequence ID" value="SFG36788.1"/>
    <property type="molecule type" value="Genomic_DNA"/>
</dbReference>